<evidence type="ECO:0000256" key="1">
    <source>
        <dbReference type="SAM" id="SignalP"/>
    </source>
</evidence>
<evidence type="ECO:0000259" key="2">
    <source>
        <dbReference type="SMART" id="SM00226"/>
    </source>
</evidence>
<feature type="signal peptide" evidence="1">
    <location>
        <begin position="1"/>
        <end position="23"/>
    </location>
</feature>
<dbReference type="InterPro" id="IPR050438">
    <property type="entry name" value="LMW_PTPase"/>
</dbReference>
<dbReference type="AlphaFoldDB" id="A0A849AKM8"/>
<dbReference type="EMBL" id="JABENB010000002">
    <property type="protein sequence ID" value="NNG40086.1"/>
    <property type="molecule type" value="Genomic_DNA"/>
</dbReference>
<evidence type="ECO:0000313" key="3">
    <source>
        <dbReference type="EMBL" id="NNG40086.1"/>
    </source>
</evidence>
<dbReference type="PANTHER" id="PTHR11717:SF31">
    <property type="entry name" value="LOW MOLECULAR WEIGHT PROTEIN-TYROSINE-PHOSPHATASE ETP-RELATED"/>
    <property type="match status" value="1"/>
</dbReference>
<feature type="domain" description="Phosphotyrosine protein phosphatase I" evidence="2">
    <location>
        <begin position="6"/>
        <end position="185"/>
    </location>
</feature>
<gene>
    <name evidence="3" type="ORF">HJ588_12515</name>
</gene>
<reference evidence="3 4" key="1">
    <citation type="submission" date="2020-05" db="EMBL/GenBank/DDBJ databases">
        <title>Flexivirga sp. ID2601S isolated from air conditioner.</title>
        <authorList>
            <person name="Kim D.H."/>
        </authorList>
    </citation>
    <scope>NUCLEOTIDE SEQUENCE [LARGE SCALE GENOMIC DNA]</scope>
    <source>
        <strain evidence="3 4">ID2601S</strain>
    </source>
</reference>
<dbReference type="Proteomes" id="UP000557772">
    <property type="component" value="Unassembled WGS sequence"/>
</dbReference>
<dbReference type="RefSeq" id="WP_171156067.1">
    <property type="nucleotide sequence ID" value="NZ_JABENB010000002.1"/>
</dbReference>
<protein>
    <submittedName>
        <fullName evidence="3">Low molecular weight phosphatase family protein</fullName>
    </submittedName>
</protein>
<dbReference type="InterPro" id="IPR023485">
    <property type="entry name" value="Ptyr_pPase"/>
</dbReference>
<dbReference type="PANTHER" id="PTHR11717">
    <property type="entry name" value="LOW MOLECULAR WEIGHT PROTEIN TYROSINE PHOSPHATASE"/>
    <property type="match status" value="1"/>
</dbReference>
<dbReference type="Gene3D" id="3.40.50.2300">
    <property type="match status" value="1"/>
</dbReference>
<accession>A0A849AKM8</accession>
<keyword evidence="1" id="KW-0732">Signal</keyword>
<dbReference type="GO" id="GO:0004725">
    <property type="term" value="F:protein tyrosine phosphatase activity"/>
    <property type="evidence" value="ECO:0007669"/>
    <property type="project" value="TreeGrafter"/>
</dbReference>
<feature type="chain" id="PRO_5032496957" evidence="1">
    <location>
        <begin position="24"/>
        <end position="191"/>
    </location>
</feature>
<keyword evidence="4" id="KW-1185">Reference proteome</keyword>
<dbReference type="InterPro" id="IPR036196">
    <property type="entry name" value="Ptyr_pPase_sf"/>
</dbReference>
<proteinExistence type="predicted"/>
<sequence>MTMAVAQVLVVCTGNVCRSPAAAALLAAHLGRQGCDGGTSVRSAGTAALTGAPMTEDMSRLVAAAGASTQHAGRQLDRDLVASADLVLTATTAHRSEVVRLVPGAVRRTFTLREFARLTMDFVDVAAPSTGMAAGRVSTLAAYAQGRRRPVPGADDIADPFGGTSDDYEAAFAAISDAVGVIAARLLGASG</sequence>
<comment type="caution">
    <text evidence="3">The sequence shown here is derived from an EMBL/GenBank/DDBJ whole genome shotgun (WGS) entry which is preliminary data.</text>
</comment>
<name>A0A849AKM8_9MICO</name>
<evidence type="ECO:0000313" key="4">
    <source>
        <dbReference type="Proteomes" id="UP000557772"/>
    </source>
</evidence>
<dbReference type="SMART" id="SM00226">
    <property type="entry name" value="LMWPc"/>
    <property type="match status" value="1"/>
</dbReference>
<dbReference type="Pfam" id="PF01451">
    <property type="entry name" value="LMWPc"/>
    <property type="match status" value="1"/>
</dbReference>
<organism evidence="3 4">
    <name type="scientific">Flexivirga aerilata</name>
    <dbReference type="NCBI Taxonomy" id="1656889"/>
    <lineage>
        <taxon>Bacteria</taxon>
        <taxon>Bacillati</taxon>
        <taxon>Actinomycetota</taxon>
        <taxon>Actinomycetes</taxon>
        <taxon>Micrococcales</taxon>
        <taxon>Dermacoccaceae</taxon>
        <taxon>Flexivirga</taxon>
    </lineage>
</organism>
<dbReference type="SUPFAM" id="SSF52788">
    <property type="entry name" value="Phosphotyrosine protein phosphatases I"/>
    <property type="match status" value="1"/>
</dbReference>